<organism evidence="1">
    <name type="scientific">Oryza glumipatula</name>
    <dbReference type="NCBI Taxonomy" id="40148"/>
    <lineage>
        <taxon>Eukaryota</taxon>
        <taxon>Viridiplantae</taxon>
        <taxon>Streptophyta</taxon>
        <taxon>Embryophyta</taxon>
        <taxon>Tracheophyta</taxon>
        <taxon>Spermatophyta</taxon>
        <taxon>Magnoliopsida</taxon>
        <taxon>Liliopsida</taxon>
        <taxon>Poales</taxon>
        <taxon>Poaceae</taxon>
        <taxon>BOP clade</taxon>
        <taxon>Oryzoideae</taxon>
        <taxon>Oryzeae</taxon>
        <taxon>Oryzinae</taxon>
        <taxon>Oryza</taxon>
    </lineage>
</organism>
<protein>
    <submittedName>
        <fullName evidence="1">Uncharacterized protein</fullName>
    </submittedName>
</protein>
<dbReference type="AlphaFoldDB" id="A0A0D9Y3L7"/>
<keyword evidence="2" id="KW-1185">Reference proteome</keyword>
<reference evidence="1" key="2">
    <citation type="submission" date="2015-04" db="UniProtKB">
        <authorList>
            <consortium name="EnsemblPlants"/>
        </authorList>
    </citation>
    <scope>IDENTIFICATION</scope>
</reference>
<reference evidence="1" key="3">
    <citation type="submission" date="2018-05" db="EMBL/GenBank/DDBJ databases">
        <title>OgluRS3 (Oryza glumaepatula Reference Sequence Version 3).</title>
        <authorList>
            <person name="Zhang J."/>
            <person name="Kudrna D."/>
            <person name="Lee S."/>
            <person name="Talag J."/>
            <person name="Welchert J."/>
            <person name="Wing R.A."/>
        </authorList>
    </citation>
    <scope>NUCLEOTIDE SEQUENCE [LARGE SCALE GENOMIC DNA]</scope>
</reference>
<dbReference type="Gramene" id="OGLUM01G04370.1">
    <property type="protein sequence ID" value="OGLUM01G04370.1"/>
    <property type="gene ID" value="OGLUM01G04370"/>
</dbReference>
<evidence type="ECO:0000313" key="1">
    <source>
        <dbReference type="EnsemblPlants" id="OGLUM01G04370.1"/>
    </source>
</evidence>
<sequence length="83" mass="9222">MCICGGARQQAAPRLSVACFFRPDYAYTKVYAPTLHSYSDAPPPPPVYRSTTMPKFLSHYRAKGLDGRSALDHFRIPPSSPPH</sequence>
<name>A0A0D9Y3L7_9ORYZ</name>
<reference evidence="1" key="1">
    <citation type="submission" date="2013-08" db="EMBL/GenBank/DDBJ databases">
        <title>Oryza genome evolution.</title>
        <authorList>
            <person name="Wing R.A."/>
            <person name="Panaud O."/>
            <person name="Oliveira A.C."/>
        </authorList>
    </citation>
    <scope>NUCLEOTIDE SEQUENCE</scope>
</reference>
<proteinExistence type="predicted"/>
<dbReference type="EnsemblPlants" id="OGLUM01G04370.1">
    <property type="protein sequence ID" value="OGLUM01G04370.1"/>
    <property type="gene ID" value="OGLUM01G04370"/>
</dbReference>
<evidence type="ECO:0000313" key="2">
    <source>
        <dbReference type="Proteomes" id="UP000026961"/>
    </source>
</evidence>
<dbReference type="Proteomes" id="UP000026961">
    <property type="component" value="Chromosome 1"/>
</dbReference>
<dbReference type="SUPFAM" id="SSF51197">
    <property type="entry name" value="Clavaminate synthase-like"/>
    <property type="match status" value="1"/>
</dbReference>
<dbReference type="HOGENOM" id="CLU_010119_13_0_1"/>
<dbReference type="STRING" id="40148.A0A0D9Y3L7"/>
<accession>A0A0D9Y3L7</accession>